<keyword evidence="2" id="KW-1185">Reference proteome</keyword>
<proteinExistence type="predicted"/>
<accession>A0ABP5FR92</accession>
<evidence type="ECO:0000313" key="1">
    <source>
        <dbReference type="EMBL" id="GAA2030351.1"/>
    </source>
</evidence>
<protein>
    <submittedName>
        <fullName evidence="1">Uncharacterized protein</fullName>
    </submittedName>
</protein>
<dbReference type="Proteomes" id="UP001500751">
    <property type="component" value="Unassembled WGS sequence"/>
</dbReference>
<reference evidence="2" key="1">
    <citation type="journal article" date="2019" name="Int. J. Syst. Evol. Microbiol.">
        <title>The Global Catalogue of Microorganisms (GCM) 10K type strain sequencing project: providing services to taxonomists for standard genome sequencing and annotation.</title>
        <authorList>
            <consortium name="The Broad Institute Genomics Platform"/>
            <consortium name="The Broad Institute Genome Sequencing Center for Infectious Disease"/>
            <person name="Wu L."/>
            <person name="Ma J."/>
        </authorList>
    </citation>
    <scope>NUCLEOTIDE SEQUENCE [LARGE SCALE GENOMIC DNA]</scope>
    <source>
        <strain evidence="2">JCM 16014</strain>
    </source>
</reference>
<gene>
    <name evidence="1" type="ORF">GCM10009839_32570</name>
</gene>
<dbReference type="EMBL" id="BAAAQN010000016">
    <property type="protein sequence ID" value="GAA2030351.1"/>
    <property type="molecule type" value="Genomic_DNA"/>
</dbReference>
<sequence>MGTGFSVDPSHLDQWAGRFSEFGVLAQHMTLALGEIENRVRACLSGDDTSLAILYGAEPQFRDLSYSTDGFHVATNSATGGIQTAANDYRTVERRAYEAARIPQTPHQS</sequence>
<evidence type="ECO:0000313" key="2">
    <source>
        <dbReference type="Proteomes" id="UP001500751"/>
    </source>
</evidence>
<dbReference type="RefSeq" id="WP_344666444.1">
    <property type="nucleotide sequence ID" value="NZ_BAAAQN010000016.1"/>
</dbReference>
<organism evidence="1 2">
    <name type="scientific">Catenulispora yoronensis</name>
    <dbReference type="NCBI Taxonomy" id="450799"/>
    <lineage>
        <taxon>Bacteria</taxon>
        <taxon>Bacillati</taxon>
        <taxon>Actinomycetota</taxon>
        <taxon>Actinomycetes</taxon>
        <taxon>Catenulisporales</taxon>
        <taxon>Catenulisporaceae</taxon>
        <taxon>Catenulispora</taxon>
    </lineage>
</organism>
<comment type="caution">
    <text evidence="1">The sequence shown here is derived from an EMBL/GenBank/DDBJ whole genome shotgun (WGS) entry which is preliminary data.</text>
</comment>
<name>A0ABP5FR92_9ACTN</name>